<feature type="coiled-coil region" evidence="1">
    <location>
        <begin position="559"/>
        <end position="590"/>
    </location>
</feature>
<name>A0A152A2P6_TIELA</name>
<evidence type="ECO:0000256" key="1">
    <source>
        <dbReference type="SAM" id="Coils"/>
    </source>
</evidence>
<dbReference type="FunCoup" id="A0A152A2P6">
    <property type="interactions" value="425"/>
</dbReference>
<sequence>MSRISFATSQWKIKIKRGINRIPIGFNQILMEGIPYSLPPKPQKKLRVIESPILEYAKEFANEHREIGYLDDGRLSQDSMNFSYMKFNYLKKGLSFQQASLQAKRDLVKQIEIRSMELDMIQNQALKMGIPSFRPKTHLEHIDHLYQKVQERKDEFESINRRESLEETLRVKVLYNDFTPLTFTQVSPLTPKEFVKFVKEHADYKKILSYPVTEDKKSSEEEESDDLPDESTGDKEAQQQQQQQQKKQEEVSQILQKSGPNILGFTLEDYNNALGFNKTSNKKSGGEAGQEKSLLGDFEKSLADFESQMGDSSSPSSAMMGIVNQMQDINFISNIKSGMDKSLIGNLNDYSIQLNPNSGRLELISSSTIEKDLKQKVGNKFKKNSRLSIISSIETMHHLSGEGKVSAELMAYVNRDEGSSSASTGVSTASKEYALYKSSLSYIKNDLSNIDQLKQLIDYNEIPLDFSEDSQSKSDQLEDSIKTTINEISQEIYVNPTLNMIGQGNGEDLHTPEGMQKAIEQKWNESELRALKGPMKVTQDGHYDLTQSNIHSTYDFVDFEVFERQNREYMEQYEKEQKEKMKIIEESEEEPISVQKLIDQEANAIAKGESHANPEVLKIANQTRSNFFGDRFRRPHNAEMQNILMDYAPLSKTAKTLEYYQDVFSSYEAVHHKEESDAFLDLLAERQETNEKLNILNRDMDKEDRVDFRTIQLPQKLQDKYSGLINEFKAKEAKGQLVESDYYEFTNYLNYLIQQEDEPYTIQRLRSLEGLPATPINTKIQDYNSTLPVGETVPEQEIHDHPVFKALKEMYPDPQEREEQIAKLLYKGKTLEGVEELQDLQDLRNIYIQTDFKKNIVDDVDLQNKVAQSIKLSDKLTKEESISLDANDSLAKDDVQYNDYKNLDDVKNAF</sequence>
<feature type="region of interest" description="Disordered" evidence="2">
    <location>
        <begin position="213"/>
        <end position="253"/>
    </location>
</feature>
<comment type="caution">
    <text evidence="3">The sequence shown here is derived from an EMBL/GenBank/DDBJ whole genome shotgun (WGS) entry which is preliminary data.</text>
</comment>
<organism evidence="3 4">
    <name type="scientific">Tieghemostelium lacteum</name>
    <name type="common">Slime mold</name>
    <name type="synonym">Dictyostelium lacteum</name>
    <dbReference type="NCBI Taxonomy" id="361077"/>
    <lineage>
        <taxon>Eukaryota</taxon>
        <taxon>Amoebozoa</taxon>
        <taxon>Evosea</taxon>
        <taxon>Eumycetozoa</taxon>
        <taxon>Dictyostelia</taxon>
        <taxon>Dictyosteliales</taxon>
        <taxon>Raperosteliaceae</taxon>
        <taxon>Tieghemostelium</taxon>
    </lineage>
</organism>
<dbReference type="OMA" id="THREVGY"/>
<proteinExistence type="predicted"/>
<keyword evidence="4" id="KW-1185">Reference proteome</keyword>
<evidence type="ECO:0000256" key="2">
    <source>
        <dbReference type="SAM" id="MobiDB-lite"/>
    </source>
</evidence>
<dbReference type="Proteomes" id="UP000076078">
    <property type="component" value="Unassembled WGS sequence"/>
</dbReference>
<feature type="coiled-coil region" evidence="1">
    <location>
        <begin position="679"/>
        <end position="706"/>
    </location>
</feature>
<dbReference type="EMBL" id="LODT01000013">
    <property type="protein sequence ID" value="KYR00474.1"/>
    <property type="molecule type" value="Genomic_DNA"/>
</dbReference>
<reference evidence="3 4" key="1">
    <citation type="submission" date="2015-12" db="EMBL/GenBank/DDBJ databases">
        <title>Dictyostelia acquired genes for synthesis and detection of signals that induce cell-type specialization by lateral gene transfer from prokaryotes.</title>
        <authorList>
            <person name="Gloeckner G."/>
            <person name="Schaap P."/>
        </authorList>
    </citation>
    <scope>NUCLEOTIDE SEQUENCE [LARGE SCALE GENOMIC DNA]</scope>
    <source>
        <strain evidence="3 4">TK</strain>
    </source>
</reference>
<feature type="compositionally biased region" description="Acidic residues" evidence="2">
    <location>
        <begin position="220"/>
        <end position="231"/>
    </location>
</feature>
<evidence type="ECO:0000313" key="4">
    <source>
        <dbReference type="Proteomes" id="UP000076078"/>
    </source>
</evidence>
<accession>A0A152A2P6</accession>
<gene>
    <name evidence="3" type="ORF">DLAC_02477</name>
</gene>
<evidence type="ECO:0000313" key="3">
    <source>
        <dbReference type="EMBL" id="KYR00474.1"/>
    </source>
</evidence>
<dbReference type="AlphaFoldDB" id="A0A152A2P6"/>
<keyword evidence="1" id="KW-0175">Coiled coil</keyword>
<dbReference type="OrthoDB" id="20523at2759"/>
<protein>
    <submittedName>
        <fullName evidence="3">Uncharacterized protein</fullName>
    </submittedName>
</protein>
<dbReference type="InParanoid" id="A0A152A2P6"/>